<gene>
    <name evidence="11" type="ORF">CKAN_02083900</name>
</gene>
<dbReference type="PANTHER" id="PTHR45801:SF107">
    <property type="entry name" value="TRANSCRIPTIONAL REGULATOR SUPERMAN-LIKE"/>
    <property type="match status" value="1"/>
</dbReference>
<dbReference type="PANTHER" id="PTHR45801">
    <property type="entry name" value="OS07G0101800 PROTEIN"/>
    <property type="match status" value="1"/>
</dbReference>
<reference evidence="11 12" key="1">
    <citation type="journal article" date="2019" name="Nat. Plants">
        <title>Stout camphor tree genome fills gaps in understanding of flowering plant genome evolution.</title>
        <authorList>
            <person name="Chaw S.M."/>
            <person name="Liu Y.C."/>
            <person name="Wu Y.W."/>
            <person name="Wang H.Y."/>
            <person name="Lin C.I."/>
            <person name="Wu C.S."/>
            <person name="Ke H.M."/>
            <person name="Chang L.Y."/>
            <person name="Hsu C.Y."/>
            <person name="Yang H.T."/>
            <person name="Sudianto E."/>
            <person name="Hsu M.H."/>
            <person name="Wu K.P."/>
            <person name="Wang L.N."/>
            <person name="Leebens-Mack J.H."/>
            <person name="Tsai I.J."/>
        </authorList>
    </citation>
    <scope>NUCLEOTIDE SEQUENCE [LARGE SCALE GENOMIC DNA]</scope>
    <source>
        <strain evidence="12">cv. Chaw 1501</strain>
        <tissue evidence="11">Young leaves</tissue>
    </source>
</reference>
<dbReference type="PROSITE" id="PS50157">
    <property type="entry name" value="ZINC_FINGER_C2H2_2"/>
    <property type="match status" value="1"/>
</dbReference>
<evidence type="ECO:0000259" key="10">
    <source>
        <dbReference type="PROSITE" id="PS50157"/>
    </source>
</evidence>
<accession>A0A3S4PKJ3</accession>
<dbReference type="Proteomes" id="UP000283530">
    <property type="component" value="Unassembled WGS sequence"/>
</dbReference>
<evidence type="ECO:0000256" key="3">
    <source>
        <dbReference type="ARBA" id="ARBA00022771"/>
    </source>
</evidence>
<evidence type="ECO:0000256" key="4">
    <source>
        <dbReference type="ARBA" id="ARBA00022833"/>
    </source>
</evidence>
<dbReference type="Pfam" id="PF13912">
    <property type="entry name" value="zf-C2H2_6"/>
    <property type="match status" value="1"/>
</dbReference>
<dbReference type="GO" id="GO:0005634">
    <property type="term" value="C:nucleus"/>
    <property type="evidence" value="ECO:0007669"/>
    <property type="project" value="UniProtKB-SubCell"/>
</dbReference>
<protein>
    <submittedName>
        <fullName evidence="11">Transcriptional regulator SUPERMAN-like protein</fullName>
    </submittedName>
</protein>
<keyword evidence="7" id="KW-0539">Nucleus</keyword>
<feature type="domain" description="C2H2-type" evidence="10">
    <location>
        <begin position="52"/>
        <end position="79"/>
    </location>
</feature>
<evidence type="ECO:0000256" key="7">
    <source>
        <dbReference type="ARBA" id="ARBA00023242"/>
    </source>
</evidence>
<feature type="region of interest" description="Disordered" evidence="9">
    <location>
        <begin position="71"/>
        <end position="125"/>
    </location>
</feature>
<dbReference type="AlphaFoldDB" id="A0A3S4PKJ3"/>
<dbReference type="InterPro" id="IPR036236">
    <property type="entry name" value="Znf_C2H2_sf"/>
</dbReference>
<evidence type="ECO:0000256" key="8">
    <source>
        <dbReference type="PROSITE-ProRule" id="PRU00042"/>
    </source>
</evidence>
<dbReference type="STRING" id="337451.A0A3S4PKJ3"/>
<dbReference type="EMBL" id="QPKB01000009">
    <property type="protein sequence ID" value="RWR91673.1"/>
    <property type="molecule type" value="Genomic_DNA"/>
</dbReference>
<keyword evidence="4" id="KW-0862">Zinc</keyword>
<evidence type="ECO:0000313" key="11">
    <source>
        <dbReference type="EMBL" id="RWR91673.1"/>
    </source>
</evidence>
<keyword evidence="12" id="KW-1185">Reference proteome</keyword>
<proteinExistence type="predicted"/>
<dbReference type="GO" id="GO:0008270">
    <property type="term" value="F:zinc ion binding"/>
    <property type="evidence" value="ECO:0007669"/>
    <property type="project" value="UniProtKB-KW"/>
</dbReference>
<evidence type="ECO:0000256" key="6">
    <source>
        <dbReference type="ARBA" id="ARBA00023163"/>
    </source>
</evidence>
<evidence type="ECO:0000256" key="2">
    <source>
        <dbReference type="ARBA" id="ARBA00022723"/>
    </source>
</evidence>
<dbReference type="InterPro" id="IPR052426">
    <property type="entry name" value="Plant_dev_regulator"/>
</dbReference>
<evidence type="ECO:0000256" key="5">
    <source>
        <dbReference type="ARBA" id="ARBA00023015"/>
    </source>
</evidence>
<evidence type="ECO:0000313" key="12">
    <source>
        <dbReference type="Proteomes" id="UP000283530"/>
    </source>
</evidence>
<dbReference type="InterPro" id="IPR013087">
    <property type="entry name" value="Znf_C2H2_type"/>
</dbReference>
<dbReference type="SMART" id="SM00355">
    <property type="entry name" value="ZnF_C2H2"/>
    <property type="match status" value="1"/>
</dbReference>
<feature type="compositionally biased region" description="Low complexity" evidence="9">
    <location>
        <begin position="84"/>
        <end position="111"/>
    </location>
</feature>
<keyword evidence="3 8" id="KW-0863">Zinc-finger</keyword>
<dbReference type="OrthoDB" id="1708403at2759"/>
<organism evidence="11 12">
    <name type="scientific">Cinnamomum micranthum f. kanehirae</name>
    <dbReference type="NCBI Taxonomy" id="337451"/>
    <lineage>
        <taxon>Eukaryota</taxon>
        <taxon>Viridiplantae</taxon>
        <taxon>Streptophyta</taxon>
        <taxon>Embryophyta</taxon>
        <taxon>Tracheophyta</taxon>
        <taxon>Spermatophyta</taxon>
        <taxon>Magnoliopsida</taxon>
        <taxon>Magnoliidae</taxon>
        <taxon>Laurales</taxon>
        <taxon>Lauraceae</taxon>
        <taxon>Cinnamomum</taxon>
    </lineage>
</organism>
<dbReference type="PROSITE" id="PS00028">
    <property type="entry name" value="ZINC_FINGER_C2H2_1"/>
    <property type="match status" value="1"/>
</dbReference>
<dbReference type="SUPFAM" id="SSF57667">
    <property type="entry name" value="beta-beta-alpha zinc fingers"/>
    <property type="match status" value="1"/>
</dbReference>
<evidence type="ECO:0000256" key="1">
    <source>
        <dbReference type="ARBA" id="ARBA00004123"/>
    </source>
</evidence>
<sequence>MEGDDMNKKDGVGRGLVDYKAKGPWDYKPRFLGGDTISNGVVGGFSWPPMSYTCSFCKREFRSAQALGGHMNVHRRDRARLRESPAWAAQSSNPNPNPDNQNPNSSTSNPAKLPPLTCAFPTLNSSSSPSSSSSHACFASPSLLSSPSTNQARILELTASSADPLRSKDDVLRRKKTLKELLNVGTLKDLVVDKDRDGILRKRDIVSLDLEIGLHGDSKDDLDLELRLGYA</sequence>
<comment type="caution">
    <text evidence="11">The sequence shown here is derived from an EMBL/GenBank/DDBJ whole genome shotgun (WGS) entry which is preliminary data.</text>
</comment>
<keyword evidence="5" id="KW-0805">Transcription regulation</keyword>
<dbReference type="Gene3D" id="3.30.160.60">
    <property type="entry name" value="Classic Zinc Finger"/>
    <property type="match status" value="1"/>
</dbReference>
<keyword evidence="6" id="KW-0804">Transcription</keyword>
<name>A0A3S4PKJ3_9MAGN</name>
<evidence type="ECO:0000256" key="9">
    <source>
        <dbReference type="SAM" id="MobiDB-lite"/>
    </source>
</evidence>
<keyword evidence="2" id="KW-0479">Metal-binding</keyword>
<comment type="subcellular location">
    <subcellularLocation>
        <location evidence="1">Nucleus</location>
    </subcellularLocation>
</comment>